<evidence type="ECO:0000313" key="1">
    <source>
        <dbReference type="EMBL" id="PHT30370.1"/>
    </source>
</evidence>
<accession>A0A2G2VBK3</accession>
<comment type="caution">
    <text evidence="1">The sequence shown here is derived from an EMBL/GenBank/DDBJ whole genome shotgun (WGS) entry which is preliminary data.</text>
</comment>
<reference evidence="2" key="2">
    <citation type="journal article" date="2017" name="J. Anim. Genet.">
        <title>Multiple reference genome sequences of hot pepper reveal the massive evolution of plant disease resistance genes by retroduplication.</title>
        <authorList>
            <person name="Kim S."/>
            <person name="Park J."/>
            <person name="Yeom S.-I."/>
            <person name="Kim Y.-M."/>
            <person name="Seo E."/>
            <person name="Kim K.-T."/>
            <person name="Kim M.-S."/>
            <person name="Lee J.M."/>
            <person name="Cheong K."/>
            <person name="Shin H.-S."/>
            <person name="Kim S.-B."/>
            <person name="Han K."/>
            <person name="Lee J."/>
            <person name="Park M."/>
            <person name="Lee H.-A."/>
            <person name="Lee H.-Y."/>
            <person name="Lee Y."/>
            <person name="Oh S."/>
            <person name="Lee J.H."/>
            <person name="Choi E."/>
            <person name="Choi E."/>
            <person name="Lee S.E."/>
            <person name="Jeon J."/>
            <person name="Kim H."/>
            <person name="Choi G."/>
            <person name="Song H."/>
            <person name="Lee J."/>
            <person name="Lee S.-C."/>
            <person name="Kwon J.-K."/>
            <person name="Lee H.-Y."/>
            <person name="Koo N."/>
            <person name="Hong Y."/>
            <person name="Kim R.W."/>
            <person name="Kang W.-H."/>
            <person name="Huh J.H."/>
            <person name="Kang B.-C."/>
            <person name="Yang T.-J."/>
            <person name="Lee Y.-H."/>
            <person name="Bennetzen J.L."/>
            <person name="Choi D."/>
        </authorList>
    </citation>
    <scope>NUCLEOTIDE SEQUENCE [LARGE SCALE GENOMIC DNA]</scope>
    <source>
        <strain evidence="2">cv. PBC81</strain>
    </source>
</reference>
<dbReference type="EMBL" id="MLFT02000037">
    <property type="protein sequence ID" value="PHT30370.1"/>
    <property type="molecule type" value="Genomic_DNA"/>
</dbReference>
<proteinExistence type="predicted"/>
<name>A0A2G2VBK3_CAPBA</name>
<dbReference type="CDD" id="cd09272">
    <property type="entry name" value="RNase_HI_RT_Ty1"/>
    <property type="match status" value="1"/>
</dbReference>
<protein>
    <recommendedName>
        <fullName evidence="3">Retrovirus-related Pol polyprotein from transposon TNT 1-94</fullName>
    </recommendedName>
</protein>
<reference evidence="1 2" key="1">
    <citation type="journal article" date="2017" name="Genome Biol.">
        <title>New reference genome sequences of hot pepper reveal the massive evolution of plant disease-resistance genes by retroduplication.</title>
        <authorList>
            <person name="Kim S."/>
            <person name="Park J."/>
            <person name="Yeom S.I."/>
            <person name="Kim Y.M."/>
            <person name="Seo E."/>
            <person name="Kim K.T."/>
            <person name="Kim M.S."/>
            <person name="Lee J.M."/>
            <person name="Cheong K."/>
            <person name="Shin H.S."/>
            <person name="Kim S.B."/>
            <person name="Han K."/>
            <person name="Lee J."/>
            <person name="Park M."/>
            <person name="Lee H.A."/>
            <person name="Lee H.Y."/>
            <person name="Lee Y."/>
            <person name="Oh S."/>
            <person name="Lee J.H."/>
            <person name="Choi E."/>
            <person name="Choi E."/>
            <person name="Lee S.E."/>
            <person name="Jeon J."/>
            <person name="Kim H."/>
            <person name="Choi G."/>
            <person name="Song H."/>
            <person name="Lee J."/>
            <person name="Lee S.C."/>
            <person name="Kwon J.K."/>
            <person name="Lee H.Y."/>
            <person name="Koo N."/>
            <person name="Hong Y."/>
            <person name="Kim R.W."/>
            <person name="Kang W.H."/>
            <person name="Huh J.H."/>
            <person name="Kang B.C."/>
            <person name="Yang T.J."/>
            <person name="Lee Y.H."/>
            <person name="Bennetzen J.L."/>
            <person name="Choi D."/>
        </authorList>
    </citation>
    <scope>NUCLEOTIDE SEQUENCE [LARGE SCALE GENOMIC DNA]</scope>
    <source>
        <strain evidence="2">cv. PBC81</strain>
    </source>
</reference>
<sequence length="176" mass="20149">MVNTGVFRPIRGLFHINSFEIKACLTFGRNRDGVIGYVDSYFAGDYDKRRSLSGYVFTIGGCAISWKATIQTTVSLSATKAQYVAIIEAFNEVIWLKGLFGKICKDLQITTVFWHSQSAIFLMKDQMFHEIRKHIDVEYHFVCEIIARGHIMVRKTNTRDDPTDMMTKTLPSAMFE</sequence>
<evidence type="ECO:0008006" key="3">
    <source>
        <dbReference type="Google" id="ProtNLM"/>
    </source>
</evidence>
<dbReference type="AlphaFoldDB" id="A0A2G2VBK3"/>
<gene>
    <name evidence="1" type="ORF">CQW23_30034</name>
</gene>
<dbReference type="PANTHER" id="PTHR11439">
    <property type="entry name" value="GAG-POL-RELATED RETROTRANSPOSON"/>
    <property type="match status" value="1"/>
</dbReference>
<dbReference type="STRING" id="33114.A0A2G2VBK3"/>
<organism evidence="1 2">
    <name type="scientific">Capsicum baccatum</name>
    <name type="common">Peruvian pepper</name>
    <dbReference type="NCBI Taxonomy" id="33114"/>
    <lineage>
        <taxon>Eukaryota</taxon>
        <taxon>Viridiplantae</taxon>
        <taxon>Streptophyta</taxon>
        <taxon>Embryophyta</taxon>
        <taxon>Tracheophyta</taxon>
        <taxon>Spermatophyta</taxon>
        <taxon>Magnoliopsida</taxon>
        <taxon>eudicotyledons</taxon>
        <taxon>Gunneridae</taxon>
        <taxon>Pentapetalae</taxon>
        <taxon>asterids</taxon>
        <taxon>lamiids</taxon>
        <taxon>Solanales</taxon>
        <taxon>Solanaceae</taxon>
        <taxon>Solanoideae</taxon>
        <taxon>Capsiceae</taxon>
        <taxon>Capsicum</taxon>
    </lineage>
</organism>
<dbReference type="PANTHER" id="PTHR11439:SF467">
    <property type="entry name" value="INTEGRASE CATALYTIC DOMAIN-CONTAINING PROTEIN"/>
    <property type="match status" value="1"/>
</dbReference>
<dbReference type="OrthoDB" id="1731766at2759"/>
<keyword evidence="2" id="KW-1185">Reference proteome</keyword>
<evidence type="ECO:0000313" key="2">
    <source>
        <dbReference type="Proteomes" id="UP000224567"/>
    </source>
</evidence>
<dbReference type="Proteomes" id="UP000224567">
    <property type="component" value="Unassembled WGS sequence"/>
</dbReference>